<dbReference type="EMBL" id="CP114584">
    <property type="protein sequence ID" value="WBA13953.1"/>
    <property type="molecule type" value="Genomic_DNA"/>
</dbReference>
<dbReference type="Pfam" id="PF00535">
    <property type="entry name" value="Glycos_transf_2"/>
    <property type="match status" value="1"/>
</dbReference>
<dbReference type="CDD" id="cd00761">
    <property type="entry name" value="Glyco_tranf_GTA_type"/>
    <property type="match status" value="1"/>
</dbReference>
<keyword evidence="2" id="KW-0808">Transferase</keyword>
<dbReference type="InterPro" id="IPR001173">
    <property type="entry name" value="Glyco_trans_2-like"/>
</dbReference>
<accession>A0ABY7L9M4</accession>
<reference evidence="2" key="1">
    <citation type="submission" date="2022-09" db="EMBL/GenBank/DDBJ databases">
        <authorList>
            <person name="Li Z.-J."/>
        </authorList>
    </citation>
    <scope>NUCLEOTIDE SEQUENCE</scope>
    <source>
        <strain evidence="2">TGB10</strain>
    </source>
</reference>
<dbReference type="Gene3D" id="3.90.550.10">
    <property type="entry name" value="Spore Coat Polysaccharide Biosynthesis Protein SpsA, Chain A"/>
    <property type="match status" value="1"/>
</dbReference>
<organism evidence="2 3">
    <name type="scientific">Salinivibrio proteolyticus</name>
    <dbReference type="NCBI Taxonomy" id="334715"/>
    <lineage>
        <taxon>Bacteria</taxon>
        <taxon>Pseudomonadati</taxon>
        <taxon>Pseudomonadota</taxon>
        <taxon>Gammaproteobacteria</taxon>
        <taxon>Vibrionales</taxon>
        <taxon>Vibrionaceae</taxon>
        <taxon>Salinivibrio</taxon>
    </lineage>
</organism>
<keyword evidence="3" id="KW-1185">Reference proteome</keyword>
<name>A0ABY7L9M4_9GAMM</name>
<sequence length="291" mass="34081">MMNFNESRPLVSVYIPTRNRSELCKRAVNSVLSQDYENFEVIVVDDASTIDDYNSLIKAFDDNQYVSIFRMETSQGACFCRNFAISKAKGSFITGLDDDDYFEPDRIKKFVDSWNPSDSFLYTESKMLRRDGLKITSRPPMVGFFDLLPSNSIGNQIFSRRYNFIKAGCFDTQLPAWQDYDLWLRMTYLLGPGRKINVVNYVMDISHEEDRISKKIERISFAKDYLIKKYIDLGYVTRSQAFYFQHSFNNYPGVSIKDINWLSYLNKSYFKFGSRLMAKKIVELFGYKIFS</sequence>
<dbReference type="PANTHER" id="PTHR43685:SF2">
    <property type="entry name" value="GLYCOSYLTRANSFERASE 2-LIKE DOMAIN-CONTAINING PROTEIN"/>
    <property type="match status" value="1"/>
</dbReference>
<dbReference type="RefSeq" id="WP_269597312.1">
    <property type="nucleotide sequence ID" value="NZ_CP114584.1"/>
</dbReference>
<dbReference type="EC" id="2.4.-.-" evidence="2"/>
<protein>
    <submittedName>
        <fullName evidence="2">Glycosyltransferase</fullName>
        <ecNumber evidence="2">2.4.-.-</ecNumber>
    </submittedName>
</protein>
<feature type="domain" description="Glycosyltransferase 2-like" evidence="1">
    <location>
        <begin position="12"/>
        <end position="115"/>
    </location>
</feature>
<dbReference type="PANTHER" id="PTHR43685">
    <property type="entry name" value="GLYCOSYLTRANSFERASE"/>
    <property type="match status" value="1"/>
</dbReference>
<keyword evidence="2" id="KW-0328">Glycosyltransferase</keyword>
<proteinExistence type="predicted"/>
<evidence type="ECO:0000313" key="3">
    <source>
        <dbReference type="Proteomes" id="UP001164676"/>
    </source>
</evidence>
<evidence type="ECO:0000313" key="2">
    <source>
        <dbReference type="EMBL" id="WBA13953.1"/>
    </source>
</evidence>
<dbReference type="InterPro" id="IPR029044">
    <property type="entry name" value="Nucleotide-diphossugar_trans"/>
</dbReference>
<dbReference type="GO" id="GO:0016757">
    <property type="term" value="F:glycosyltransferase activity"/>
    <property type="evidence" value="ECO:0007669"/>
    <property type="project" value="UniProtKB-KW"/>
</dbReference>
<gene>
    <name evidence="2" type="ORF">N7E60_09455</name>
</gene>
<dbReference type="Proteomes" id="UP001164676">
    <property type="component" value="Chromosome"/>
</dbReference>
<evidence type="ECO:0000259" key="1">
    <source>
        <dbReference type="Pfam" id="PF00535"/>
    </source>
</evidence>
<dbReference type="SUPFAM" id="SSF53448">
    <property type="entry name" value="Nucleotide-diphospho-sugar transferases"/>
    <property type="match status" value="1"/>
</dbReference>
<dbReference type="InterPro" id="IPR050834">
    <property type="entry name" value="Glycosyltransf_2"/>
</dbReference>